<accession>A0A384JGX5</accession>
<dbReference type="Proteomes" id="UP000001798">
    <property type="component" value="Chromosome 5"/>
</dbReference>
<reference evidence="2 3" key="2">
    <citation type="journal article" date="2012" name="Eukaryot. Cell">
        <title>Genome update of Botrytis cinerea strains B05.10 and T4.</title>
        <authorList>
            <person name="Staats M."/>
            <person name="van Kan J.A."/>
        </authorList>
    </citation>
    <scope>NUCLEOTIDE SEQUENCE [LARGE SCALE GENOMIC DNA]</scope>
    <source>
        <strain evidence="2 3">B05.10</strain>
    </source>
</reference>
<dbReference type="AlphaFoldDB" id="A0A384JGX5"/>
<feature type="region of interest" description="Disordered" evidence="1">
    <location>
        <begin position="79"/>
        <end position="104"/>
    </location>
</feature>
<evidence type="ECO:0000313" key="2">
    <source>
        <dbReference type="EMBL" id="ATZ49692.1"/>
    </source>
</evidence>
<dbReference type="OrthoDB" id="3546310at2759"/>
<dbReference type="KEGG" id="bfu:BCIN_05g01050"/>
<proteinExistence type="predicted"/>
<protein>
    <submittedName>
        <fullName evidence="2">Uncharacterized protein</fullName>
    </submittedName>
</protein>
<evidence type="ECO:0000313" key="3">
    <source>
        <dbReference type="Proteomes" id="UP000001798"/>
    </source>
</evidence>
<evidence type="ECO:0000256" key="1">
    <source>
        <dbReference type="SAM" id="MobiDB-lite"/>
    </source>
</evidence>
<dbReference type="EMBL" id="CP009809">
    <property type="protein sequence ID" value="ATZ49692.1"/>
    <property type="molecule type" value="Genomic_DNA"/>
</dbReference>
<keyword evidence="3" id="KW-1185">Reference proteome</keyword>
<dbReference type="VEuPathDB" id="FungiDB:Bcin05g01050"/>
<reference evidence="2 3" key="3">
    <citation type="journal article" date="2017" name="Mol. Plant Pathol.">
        <title>A gapless genome sequence of the fungus Botrytis cinerea.</title>
        <authorList>
            <person name="Van Kan J.A."/>
            <person name="Stassen J.H."/>
            <person name="Mosbach A."/>
            <person name="Van Der Lee T.A."/>
            <person name="Faino L."/>
            <person name="Farmer A.D."/>
            <person name="Papasotiriou D.G."/>
            <person name="Zhou S."/>
            <person name="Seidl M.F."/>
            <person name="Cottam E."/>
            <person name="Edel D."/>
            <person name="Hahn M."/>
            <person name="Schwartz D.C."/>
            <person name="Dietrich R.A."/>
            <person name="Widdison S."/>
            <person name="Scalliet G."/>
        </authorList>
    </citation>
    <scope>NUCLEOTIDE SEQUENCE [LARGE SCALE GENOMIC DNA]</scope>
    <source>
        <strain evidence="2 3">B05.10</strain>
    </source>
</reference>
<reference evidence="2 3" key="1">
    <citation type="journal article" date="2011" name="PLoS Genet.">
        <title>Genomic analysis of the necrotrophic fungal pathogens Sclerotinia sclerotiorum and Botrytis cinerea.</title>
        <authorList>
            <person name="Amselem J."/>
            <person name="Cuomo C.A."/>
            <person name="van Kan J.A."/>
            <person name="Viaud M."/>
            <person name="Benito E.P."/>
            <person name="Couloux A."/>
            <person name="Coutinho P.M."/>
            <person name="de Vries R.P."/>
            <person name="Dyer P.S."/>
            <person name="Fillinger S."/>
            <person name="Fournier E."/>
            <person name="Gout L."/>
            <person name="Hahn M."/>
            <person name="Kohn L."/>
            <person name="Lapalu N."/>
            <person name="Plummer K.M."/>
            <person name="Pradier J.M."/>
            <person name="Quevillon E."/>
            <person name="Sharon A."/>
            <person name="Simon A."/>
            <person name="ten Have A."/>
            <person name="Tudzynski B."/>
            <person name="Tudzynski P."/>
            <person name="Wincker P."/>
            <person name="Andrew M."/>
            <person name="Anthouard V."/>
            <person name="Beever R.E."/>
            <person name="Beffa R."/>
            <person name="Benoit I."/>
            <person name="Bouzid O."/>
            <person name="Brault B."/>
            <person name="Chen Z."/>
            <person name="Choquer M."/>
            <person name="Collemare J."/>
            <person name="Cotton P."/>
            <person name="Danchin E.G."/>
            <person name="Da Silva C."/>
            <person name="Gautier A."/>
            <person name="Giraud C."/>
            <person name="Giraud T."/>
            <person name="Gonzalez C."/>
            <person name="Grossetete S."/>
            <person name="Guldener U."/>
            <person name="Henrissat B."/>
            <person name="Howlett B.J."/>
            <person name="Kodira C."/>
            <person name="Kretschmer M."/>
            <person name="Lappartient A."/>
            <person name="Leroch M."/>
            <person name="Levis C."/>
            <person name="Mauceli E."/>
            <person name="Neuveglise C."/>
            <person name="Oeser B."/>
            <person name="Pearson M."/>
            <person name="Poulain J."/>
            <person name="Poussereau N."/>
            <person name="Quesneville H."/>
            <person name="Rascle C."/>
            <person name="Schumacher J."/>
            <person name="Segurens B."/>
            <person name="Sexton A."/>
            <person name="Silva E."/>
            <person name="Sirven C."/>
            <person name="Soanes D.M."/>
            <person name="Talbot N.J."/>
            <person name="Templeton M."/>
            <person name="Yandava C."/>
            <person name="Yarden O."/>
            <person name="Zeng Q."/>
            <person name="Rollins J.A."/>
            <person name="Lebrun M.H."/>
            <person name="Dickman M."/>
        </authorList>
    </citation>
    <scope>NUCLEOTIDE SEQUENCE [LARGE SCALE GENOMIC DNA]</scope>
    <source>
        <strain evidence="2 3">B05.10</strain>
    </source>
</reference>
<sequence>MFSRSFQAFVPEYICLTSSRHGTRYFGNCRYPSTFPQKQSHRTASELLIMISEEPAAETQPSPKDAALALPIQVVAMEKSAPESSDPKSNAQPPQFQLPDFRDDPEKSDMFLKATLKLLHHMLFPYHDHTIRALSPILDEYLNIWSEICVDKSDICRSKMENLIRLDLNLMTALVAVREKRDELWLEFNGHEGDEGDEEIPDAREVYCPNCDESSEEDGSDDLCHCPIHPNTGTEYLACGITTNPWKQSPADEDKDSANITVACSAHGMATPNIPGDKNDCTCPCATCCASRGLDNDDDSYFLPSSELESEDEIPCQC</sequence>
<dbReference type="GeneID" id="5432606"/>
<name>A0A384JGX5_BOTFB</name>
<gene>
    <name evidence="2" type="ORF">BCIN_05g01050</name>
</gene>
<dbReference type="RefSeq" id="XP_001552086.2">
    <property type="nucleotide sequence ID" value="XM_001552036.2"/>
</dbReference>
<organism evidence="2 3">
    <name type="scientific">Botryotinia fuckeliana (strain B05.10)</name>
    <name type="common">Noble rot fungus</name>
    <name type="synonym">Botrytis cinerea</name>
    <dbReference type="NCBI Taxonomy" id="332648"/>
    <lineage>
        <taxon>Eukaryota</taxon>
        <taxon>Fungi</taxon>
        <taxon>Dikarya</taxon>
        <taxon>Ascomycota</taxon>
        <taxon>Pezizomycotina</taxon>
        <taxon>Leotiomycetes</taxon>
        <taxon>Helotiales</taxon>
        <taxon>Sclerotiniaceae</taxon>
        <taxon>Botrytis</taxon>
    </lineage>
</organism>